<evidence type="ECO:0000256" key="5">
    <source>
        <dbReference type="ARBA" id="ARBA00024029"/>
    </source>
</evidence>
<comment type="cofactor">
    <cofactor evidence="1">
        <name>Zn(2+)</name>
        <dbReference type="ChEBI" id="CHEBI:29105"/>
    </cofactor>
</comment>
<dbReference type="GO" id="GO:0016811">
    <property type="term" value="F:hydrolase activity, acting on carbon-nitrogen (but not peptide) bonds, in linear amides"/>
    <property type="evidence" value="ECO:0007669"/>
    <property type="project" value="TreeGrafter"/>
</dbReference>
<organism evidence="6 7">
    <name type="scientific">Aerophobetes bacterium</name>
    <dbReference type="NCBI Taxonomy" id="2030807"/>
    <lineage>
        <taxon>Bacteria</taxon>
        <taxon>Candidatus Aerophobota</taxon>
    </lineage>
</organism>
<dbReference type="EMBL" id="SOJK01000166">
    <property type="protein sequence ID" value="TET45436.1"/>
    <property type="molecule type" value="Genomic_DNA"/>
</dbReference>
<accession>A0A523USC0</accession>
<evidence type="ECO:0000313" key="7">
    <source>
        <dbReference type="Proteomes" id="UP000320679"/>
    </source>
</evidence>
<evidence type="ECO:0000256" key="3">
    <source>
        <dbReference type="ARBA" id="ARBA00022801"/>
    </source>
</evidence>
<evidence type="ECO:0000256" key="4">
    <source>
        <dbReference type="ARBA" id="ARBA00022833"/>
    </source>
</evidence>
<dbReference type="Gene3D" id="3.40.50.10310">
    <property type="entry name" value="Creatininase"/>
    <property type="match status" value="1"/>
</dbReference>
<dbReference type="NCBIfam" id="NF041098">
    <property type="entry name" value="diketo_inos_hlase_IolN"/>
    <property type="match status" value="1"/>
</dbReference>
<sequence>MWLTTENPAIIFENTDVGRLKKEVWDASEEEIERILAEYEVPSLPELGKPGSYIQTTVRQRLIENRRKNDIVIIPVGCTENHGRHTISGLDTFMVTQIAEALRRYTAKEDRPVNLALPPLNYGAHPYHHIGMPGTVNIPQDAVRELLIYVMLGLWNDGFRKQIIINNHGQLWVLESALHEFMYRYQLPGIFQVLDWHRGVREFFGPTGKKDSMETHFVHADEAETSVALLMFPQGTVDISLAQDTEGEGFLPDGHFDKSVDPLRRPHRWSEGEGQMAIEIAATPEGTVGSPSLASAGKAKRPIAAILKYLTLVIDQILEAFPPGKVPPVEKVTLRGASEMEPYLK</sequence>
<reference evidence="6 7" key="1">
    <citation type="submission" date="2019-03" db="EMBL/GenBank/DDBJ databases">
        <title>Metabolic potential of uncultured bacteria and archaea associated with petroleum seepage in deep-sea sediments.</title>
        <authorList>
            <person name="Dong X."/>
            <person name="Hubert C."/>
        </authorList>
    </citation>
    <scope>NUCLEOTIDE SEQUENCE [LARGE SCALE GENOMIC DNA]</scope>
    <source>
        <strain evidence="6">E29_bin78</strain>
    </source>
</reference>
<dbReference type="SUPFAM" id="SSF102215">
    <property type="entry name" value="Creatininase"/>
    <property type="match status" value="1"/>
</dbReference>
<dbReference type="GO" id="GO:0009231">
    <property type="term" value="P:riboflavin biosynthetic process"/>
    <property type="evidence" value="ECO:0007669"/>
    <property type="project" value="TreeGrafter"/>
</dbReference>
<keyword evidence="3" id="KW-0378">Hydrolase</keyword>
<comment type="similarity">
    <text evidence="5">Belongs to the creatininase superfamily.</text>
</comment>
<dbReference type="PANTHER" id="PTHR35005:SF1">
    <property type="entry name" value="2-AMINO-5-FORMYLAMINO-6-RIBOSYLAMINOPYRIMIDIN-4(3H)-ONE 5'-MONOPHOSPHATE DEFORMYLASE"/>
    <property type="match status" value="1"/>
</dbReference>
<keyword evidence="2" id="KW-0479">Metal-binding</keyword>
<dbReference type="InterPro" id="IPR024087">
    <property type="entry name" value="Creatininase-like_sf"/>
</dbReference>
<proteinExistence type="inferred from homology"/>
<evidence type="ECO:0000256" key="2">
    <source>
        <dbReference type="ARBA" id="ARBA00022723"/>
    </source>
</evidence>
<gene>
    <name evidence="6" type="ORF">E3J59_03830</name>
</gene>
<dbReference type="AlphaFoldDB" id="A0A523USC0"/>
<dbReference type="Proteomes" id="UP000320679">
    <property type="component" value="Unassembled WGS sequence"/>
</dbReference>
<name>A0A523USC0_UNCAE</name>
<feature type="non-terminal residue" evidence="6">
    <location>
        <position position="345"/>
    </location>
</feature>
<dbReference type="InterPro" id="IPR049842">
    <property type="entry name" value="Diketo_inos_hlase_IolN"/>
</dbReference>
<keyword evidence="4" id="KW-0862">Zinc</keyword>
<comment type="caution">
    <text evidence="6">The sequence shown here is derived from an EMBL/GenBank/DDBJ whole genome shotgun (WGS) entry which is preliminary data.</text>
</comment>
<protein>
    <submittedName>
        <fullName evidence="6">Creatininase family protein</fullName>
    </submittedName>
</protein>
<evidence type="ECO:0000256" key="1">
    <source>
        <dbReference type="ARBA" id="ARBA00001947"/>
    </source>
</evidence>
<dbReference type="GO" id="GO:0046872">
    <property type="term" value="F:metal ion binding"/>
    <property type="evidence" value="ECO:0007669"/>
    <property type="project" value="UniProtKB-KW"/>
</dbReference>
<evidence type="ECO:0000313" key="6">
    <source>
        <dbReference type="EMBL" id="TET45436.1"/>
    </source>
</evidence>
<dbReference type="InterPro" id="IPR003785">
    <property type="entry name" value="Creatininase/forma_Hydrolase"/>
</dbReference>
<dbReference type="PANTHER" id="PTHR35005">
    <property type="entry name" value="3-DEHYDRO-SCYLLO-INOSOSE HYDROLASE"/>
    <property type="match status" value="1"/>
</dbReference>
<dbReference type="Pfam" id="PF02633">
    <property type="entry name" value="Creatininase"/>
    <property type="match status" value="1"/>
</dbReference>